<protein>
    <submittedName>
        <fullName evidence="2">Uncharacterized protein</fullName>
    </submittedName>
</protein>
<evidence type="ECO:0000256" key="1">
    <source>
        <dbReference type="SAM" id="MobiDB-lite"/>
    </source>
</evidence>
<name>A0ABS2A7G6_9ACTN</name>
<dbReference type="RefSeq" id="WP_203375634.1">
    <property type="nucleotide sequence ID" value="NZ_JAENHP010000002.1"/>
</dbReference>
<feature type="region of interest" description="Disordered" evidence="1">
    <location>
        <begin position="321"/>
        <end position="358"/>
    </location>
</feature>
<reference evidence="2 3" key="1">
    <citation type="submission" date="2021-01" db="EMBL/GenBank/DDBJ databases">
        <title>Actinoplanes sp. nov. LDG1-06 isolated from lichen.</title>
        <authorList>
            <person name="Saeng-In P."/>
            <person name="Phongsopitanun W."/>
            <person name="Kanchanasin P."/>
            <person name="Yuki M."/>
            <person name="Kudo T."/>
            <person name="Ohkuma M."/>
            <person name="Tanasupawat S."/>
        </authorList>
    </citation>
    <scope>NUCLEOTIDE SEQUENCE [LARGE SCALE GENOMIC DNA]</scope>
    <source>
        <strain evidence="2 3">LDG1-06</strain>
    </source>
</reference>
<feature type="compositionally biased region" description="Basic residues" evidence="1">
    <location>
        <begin position="339"/>
        <end position="352"/>
    </location>
</feature>
<dbReference type="Proteomes" id="UP000632138">
    <property type="component" value="Unassembled WGS sequence"/>
</dbReference>
<evidence type="ECO:0000313" key="2">
    <source>
        <dbReference type="EMBL" id="MBM2615779.1"/>
    </source>
</evidence>
<accession>A0ABS2A7G6</accession>
<comment type="caution">
    <text evidence="2">The sequence shown here is derived from an EMBL/GenBank/DDBJ whole genome shotgun (WGS) entry which is preliminary data.</text>
</comment>
<organism evidence="2 3">
    <name type="scientific">Paractinoplanes ovalisporus</name>
    <dbReference type="NCBI Taxonomy" id="2810368"/>
    <lineage>
        <taxon>Bacteria</taxon>
        <taxon>Bacillati</taxon>
        <taxon>Actinomycetota</taxon>
        <taxon>Actinomycetes</taxon>
        <taxon>Micromonosporales</taxon>
        <taxon>Micromonosporaceae</taxon>
        <taxon>Paractinoplanes</taxon>
    </lineage>
</organism>
<keyword evidence="3" id="KW-1185">Reference proteome</keyword>
<gene>
    <name evidence="2" type="ORF">JIG36_09450</name>
</gene>
<dbReference type="EMBL" id="JAENHP010000002">
    <property type="protein sequence ID" value="MBM2615779.1"/>
    <property type="molecule type" value="Genomic_DNA"/>
</dbReference>
<sequence>MRTCQLFEARDLAEIWRLAWSRAITRTAVAHILLRPGLSRRVDPATARALKQYGTLVPLRRTPGTVYSHLAELLWDNDTRQQLTGYLRDGAWTDVNHYLREASPALPPMAFYVDGMDEFFEAAPSYWLPCQEGLFHAVMQWLRDPAIGGRLHVVVAIRDVVLSSILRGEMAGKFRGDPHLRVLDWDAGSLTYLLDRKIEKLDERYLARPDSAGDPVERWLGLSDIDNVARGTSERMPDYLLRHIRLVPRDLVELGNSLCAAVREAKEDRQVPSPEVIRGTIAAKARTFGAEQIQQCANQISADMAPAGRPGGHVLLSDGRHQRPPPADVRVGVCPAPVPHRRRRRPRRRRHAGAAALVGPGWPGSAGCAMTAGPTSSGTCWSSCSPTGSTAVASICSAGCAHRSGVWNRLSTAPSATSPPSVVPPGSTR</sequence>
<proteinExistence type="predicted"/>
<evidence type="ECO:0000313" key="3">
    <source>
        <dbReference type="Proteomes" id="UP000632138"/>
    </source>
</evidence>